<evidence type="ECO:0000259" key="9">
    <source>
        <dbReference type="Pfam" id="PF12704"/>
    </source>
</evidence>
<dbReference type="Proteomes" id="UP001232584">
    <property type="component" value="Unassembled WGS sequence"/>
</dbReference>
<feature type="domain" description="ABC3 transporter permease C-terminal" evidence="8">
    <location>
        <begin position="734"/>
        <end position="850"/>
    </location>
</feature>
<feature type="transmembrane region" description="Helical" evidence="7">
    <location>
        <begin position="336"/>
        <end position="361"/>
    </location>
</feature>
<evidence type="ECO:0000256" key="4">
    <source>
        <dbReference type="ARBA" id="ARBA00022989"/>
    </source>
</evidence>
<dbReference type="RefSeq" id="WP_307503595.1">
    <property type="nucleotide sequence ID" value="NZ_BAAACE010000028.1"/>
</dbReference>
<dbReference type="InterPro" id="IPR050250">
    <property type="entry name" value="Macrolide_Exporter_MacB"/>
</dbReference>
<keyword evidence="3 7" id="KW-0812">Transmembrane</keyword>
<sequence length="859" mass="97414">MKNDLSIVLKYIKSYKTRSLAIILSIVLGTALIVGVGTLSRSAQQADVDRMKREGGTHHVEFKDINKEQLEIVKKGNDIKKIGITSNYSATDLGEKLPINIVRASENYLNKDSKLLKGRFPKGDNEVVVEQWVLNCLGLEPNINQEMTFKLYKKDKPETFKVVGILSDRYSAKNVGMCEMFMSLDELKLNKFNTYVEFNENSDILKNINDISKKAKFNKKDNIRENKSLVSSIRANGRLDQESKNTAIGVSLFAGFVMYSIYSISIYQRIREYGVLKALGSTNFKVFRLMIYELLMLSFISLPIGILIGMSGAQMFNKLSGNINFDIEGVVTPFVIPANIILLAIGCTLLVSLIISILTYIKIARISTIDAIRKNLNGNKKVKKNNFIANKLSKYIPVTKSVSMRNIFRDKGGLIIIILSMSIGGLMIVRDNYTAKEYKERMKGFELSYYNNGDFILNANSFSNENSAIKKEQINEIKAIDGIQEVKIASILQTRMDIPKDKFNDLSYYKDQDENSKKVRNGHELLENKEKNTYTIKQQIKGYNDEMIKSLNDYVVSGKIDINKMKNNNEVVLYIPHTQRKYGQSDVVVGGGKPVVDIKVGDTVKVKYPKTKMKSIEDKDKYWNMEDGDNYDYNYYEFKVGAIVDYPFADDFLYAWESGVDIITSDEYMEKTTGINTYNLVYANIKDGANYEEINKKLGKIGSKTAGTTTKCMIKEKETHEQSLKQQNMYTYGIIAVIFTISMFNIINNVSYNITSRTSEFGMLRAVGISNEDLKKMIVYEGLLYGVLSSVAVIVIGILMQIRIYNTWGFEDVGLEFEIAYMDYILISVANVLIGLFATYIPSRKIKESNIVESINIVE</sequence>
<name>A0ABU0MXW1_9FIRM</name>
<evidence type="ECO:0000259" key="8">
    <source>
        <dbReference type="Pfam" id="PF02687"/>
    </source>
</evidence>
<organism evidence="10 11">
    <name type="scientific">Paraclostridium ghonii</name>
    <dbReference type="NCBI Taxonomy" id="29358"/>
    <lineage>
        <taxon>Bacteria</taxon>
        <taxon>Bacillati</taxon>
        <taxon>Bacillota</taxon>
        <taxon>Clostridia</taxon>
        <taxon>Peptostreptococcales</taxon>
        <taxon>Peptostreptococcaceae</taxon>
        <taxon>Paraclostridium</taxon>
    </lineage>
</organism>
<keyword evidence="2" id="KW-1003">Cell membrane</keyword>
<dbReference type="PANTHER" id="PTHR30572">
    <property type="entry name" value="MEMBRANE COMPONENT OF TRANSPORTER-RELATED"/>
    <property type="match status" value="1"/>
</dbReference>
<dbReference type="PANTHER" id="PTHR30572:SF4">
    <property type="entry name" value="ABC TRANSPORTER PERMEASE YTRF"/>
    <property type="match status" value="1"/>
</dbReference>
<keyword evidence="11" id="KW-1185">Reference proteome</keyword>
<evidence type="ECO:0000256" key="5">
    <source>
        <dbReference type="ARBA" id="ARBA00023136"/>
    </source>
</evidence>
<accession>A0ABU0MXW1</accession>
<evidence type="ECO:0000256" key="3">
    <source>
        <dbReference type="ARBA" id="ARBA00022692"/>
    </source>
</evidence>
<evidence type="ECO:0000256" key="7">
    <source>
        <dbReference type="SAM" id="Phobius"/>
    </source>
</evidence>
<dbReference type="InterPro" id="IPR003838">
    <property type="entry name" value="ABC3_permease_C"/>
</dbReference>
<feature type="transmembrane region" description="Helical" evidence="7">
    <location>
        <begin position="783"/>
        <end position="804"/>
    </location>
</feature>
<comment type="similarity">
    <text evidence="6">Belongs to the ABC-4 integral membrane protein family.</text>
</comment>
<evidence type="ECO:0000256" key="2">
    <source>
        <dbReference type="ARBA" id="ARBA00022475"/>
    </source>
</evidence>
<feature type="domain" description="MacB-like periplasmic core" evidence="9">
    <location>
        <begin position="19"/>
        <end position="203"/>
    </location>
</feature>
<dbReference type="EMBL" id="JAUSWG010000003">
    <property type="protein sequence ID" value="MDQ0555748.1"/>
    <property type="molecule type" value="Genomic_DNA"/>
</dbReference>
<protein>
    <submittedName>
        <fullName evidence="10">ABC-type antimicrobial peptide transport system permease subunit</fullName>
    </submittedName>
</protein>
<evidence type="ECO:0000256" key="1">
    <source>
        <dbReference type="ARBA" id="ARBA00004651"/>
    </source>
</evidence>
<feature type="domain" description="ABC3 transporter permease C-terminal" evidence="8">
    <location>
        <begin position="248"/>
        <end position="367"/>
    </location>
</feature>
<dbReference type="Pfam" id="PF12704">
    <property type="entry name" value="MacB_PCD"/>
    <property type="match status" value="1"/>
</dbReference>
<dbReference type="Pfam" id="PF02687">
    <property type="entry name" value="FtsX"/>
    <property type="match status" value="2"/>
</dbReference>
<keyword evidence="4 7" id="KW-1133">Transmembrane helix</keyword>
<feature type="transmembrane region" description="Helical" evidence="7">
    <location>
        <begin position="729"/>
        <end position="747"/>
    </location>
</feature>
<evidence type="ECO:0000256" key="6">
    <source>
        <dbReference type="ARBA" id="ARBA00038076"/>
    </source>
</evidence>
<feature type="transmembrane region" description="Helical" evidence="7">
    <location>
        <begin position="289"/>
        <end position="316"/>
    </location>
</feature>
<evidence type="ECO:0000313" key="10">
    <source>
        <dbReference type="EMBL" id="MDQ0555748.1"/>
    </source>
</evidence>
<proteinExistence type="inferred from homology"/>
<feature type="transmembrane region" description="Helical" evidence="7">
    <location>
        <begin position="247"/>
        <end position="268"/>
    </location>
</feature>
<comment type="caution">
    <text evidence="10">The sequence shown here is derived from an EMBL/GenBank/DDBJ whole genome shotgun (WGS) entry which is preliminary data.</text>
</comment>
<feature type="transmembrane region" description="Helical" evidence="7">
    <location>
        <begin position="20"/>
        <end position="40"/>
    </location>
</feature>
<feature type="transmembrane region" description="Helical" evidence="7">
    <location>
        <begin position="824"/>
        <end position="841"/>
    </location>
</feature>
<gene>
    <name evidence="10" type="ORF">QOZ92_000861</name>
</gene>
<reference evidence="10 11" key="1">
    <citation type="submission" date="2023-07" db="EMBL/GenBank/DDBJ databases">
        <title>Genomic Encyclopedia of Type Strains, Phase IV (KMG-IV): sequencing the most valuable type-strain genomes for metagenomic binning, comparative biology and taxonomic classification.</title>
        <authorList>
            <person name="Goeker M."/>
        </authorList>
    </citation>
    <scope>NUCLEOTIDE SEQUENCE [LARGE SCALE GENOMIC DNA]</scope>
    <source>
        <strain evidence="10 11">DSM 15049</strain>
    </source>
</reference>
<dbReference type="InterPro" id="IPR025857">
    <property type="entry name" value="MacB_PCD"/>
</dbReference>
<evidence type="ECO:0000313" key="11">
    <source>
        <dbReference type="Proteomes" id="UP001232584"/>
    </source>
</evidence>
<feature type="transmembrane region" description="Helical" evidence="7">
    <location>
        <begin position="412"/>
        <end position="429"/>
    </location>
</feature>
<keyword evidence="5 7" id="KW-0472">Membrane</keyword>
<comment type="subcellular location">
    <subcellularLocation>
        <location evidence="1">Cell membrane</location>
        <topology evidence="1">Multi-pass membrane protein</topology>
    </subcellularLocation>
</comment>